<dbReference type="PANTHER" id="PTHR13696">
    <property type="entry name" value="P-LOOP CONTAINING NUCLEOSIDE TRIPHOSPHATE HYDROLASE"/>
    <property type="match status" value="1"/>
</dbReference>
<dbReference type="Gene3D" id="3.40.50.300">
    <property type="entry name" value="P-loop containing nucleotide triphosphate hydrolases"/>
    <property type="match status" value="1"/>
</dbReference>
<dbReference type="Pfam" id="PF07015">
    <property type="entry name" value="VirC1"/>
    <property type="match status" value="1"/>
</dbReference>
<comment type="caution">
    <text evidence="2">The sequence shown here is derived from an EMBL/GenBank/DDBJ whole genome shotgun (WGS) entry which is preliminary data.</text>
</comment>
<dbReference type="AlphaFoldDB" id="A0A512DZW4"/>
<keyword evidence="3" id="KW-1185">Reference proteome</keyword>
<gene>
    <name evidence="2" type="ORF">SAE02_61330</name>
</gene>
<sequence>MTFVTTYASSKGGAGKTTTLLATCTELRARGLTTLLIDADPNRHLAEWSKLRGDAGVEVIDGVTEANIRQEIKGNADRFDHVLVDLAGFNNMSMVYAFSVSDLVIIPALRSRWDIKETIRTHRNVLDSMAEMRHQPEVRIILTRGKQAIRSRVSKHAETQLTSRELPMFRTELFDWALLEELSYSGHGPIENQPDGNAAGNVRAVVSEMIAILEGLTLNPSVPRKAAPARDGTVKRLKAKA</sequence>
<evidence type="ECO:0008006" key="4">
    <source>
        <dbReference type="Google" id="ProtNLM"/>
    </source>
</evidence>
<dbReference type="InterPro" id="IPR009744">
    <property type="entry name" value="VirC1"/>
</dbReference>
<reference evidence="2 3" key="1">
    <citation type="submission" date="2019-07" db="EMBL/GenBank/DDBJ databases">
        <title>Whole genome shotgun sequence of Skermanella aerolata NBRC 106429.</title>
        <authorList>
            <person name="Hosoyama A."/>
            <person name="Uohara A."/>
            <person name="Ohji S."/>
            <person name="Ichikawa N."/>
        </authorList>
    </citation>
    <scope>NUCLEOTIDE SEQUENCE [LARGE SCALE GENOMIC DNA]</scope>
    <source>
        <strain evidence="2 3">NBRC 106429</strain>
    </source>
</reference>
<dbReference type="CDD" id="cd02042">
    <property type="entry name" value="ParAB_family"/>
    <property type="match status" value="1"/>
</dbReference>
<dbReference type="SUPFAM" id="SSF52540">
    <property type="entry name" value="P-loop containing nucleoside triphosphate hydrolases"/>
    <property type="match status" value="1"/>
</dbReference>
<dbReference type="EMBL" id="BJYZ01000034">
    <property type="protein sequence ID" value="GEO41985.1"/>
    <property type="molecule type" value="Genomic_DNA"/>
</dbReference>
<accession>A0A512DZW4</accession>
<protein>
    <recommendedName>
        <fullName evidence="4">Chromosome partitioning protein ParA</fullName>
    </recommendedName>
</protein>
<dbReference type="InterPro" id="IPR050678">
    <property type="entry name" value="DNA_Partitioning_ATPase"/>
</dbReference>
<evidence type="ECO:0000256" key="1">
    <source>
        <dbReference type="SAM" id="MobiDB-lite"/>
    </source>
</evidence>
<dbReference type="PANTHER" id="PTHR13696:SF96">
    <property type="entry name" value="COBQ_COBB_MIND_PARA NUCLEOTIDE BINDING DOMAIN-CONTAINING PROTEIN"/>
    <property type="match status" value="1"/>
</dbReference>
<dbReference type="PIRSF" id="PIRSF009320">
    <property type="entry name" value="Nuc_binding_HP_1000"/>
    <property type="match status" value="1"/>
</dbReference>
<feature type="region of interest" description="Disordered" evidence="1">
    <location>
        <begin position="221"/>
        <end position="241"/>
    </location>
</feature>
<dbReference type="RefSeq" id="WP_044434772.1">
    <property type="nucleotide sequence ID" value="NZ_BJYZ01000034.1"/>
</dbReference>
<evidence type="ECO:0000313" key="2">
    <source>
        <dbReference type="EMBL" id="GEO41985.1"/>
    </source>
</evidence>
<organism evidence="2 3">
    <name type="scientific">Skermanella aerolata</name>
    <dbReference type="NCBI Taxonomy" id="393310"/>
    <lineage>
        <taxon>Bacteria</taxon>
        <taxon>Pseudomonadati</taxon>
        <taxon>Pseudomonadota</taxon>
        <taxon>Alphaproteobacteria</taxon>
        <taxon>Rhodospirillales</taxon>
        <taxon>Azospirillaceae</taxon>
        <taxon>Skermanella</taxon>
    </lineage>
</organism>
<dbReference type="Proteomes" id="UP000321523">
    <property type="component" value="Unassembled WGS sequence"/>
</dbReference>
<dbReference type="InterPro" id="IPR027417">
    <property type="entry name" value="P-loop_NTPase"/>
</dbReference>
<evidence type="ECO:0000313" key="3">
    <source>
        <dbReference type="Proteomes" id="UP000321523"/>
    </source>
</evidence>
<proteinExistence type="predicted"/>
<name>A0A512DZW4_9PROT</name>
<dbReference type="OrthoDB" id="113462at2"/>